<keyword evidence="2" id="KW-1185">Reference proteome</keyword>
<gene>
    <name evidence="1" type="ORF">PSm6_34270</name>
</gene>
<dbReference type="Proteomes" id="UP001064896">
    <property type="component" value="Chromosome"/>
</dbReference>
<sequence>MHQRTDATALSLHVAGDYLYHCYNSDCAAPAPACGVIARHHYCDCFDIARHALRMSRGAHLEQALAGLEGALRWYGHRPVVLLVEAGAQMTLGDYRRAWCWLEESLVAQVQRRVALRLESVHREFRLWLFEPGYPARSSETTAGREREGPAVISLRLSLYQLRSGT</sequence>
<accession>A0ABM7LBZ6</accession>
<dbReference type="EMBL" id="AP023081">
    <property type="protein sequence ID" value="BCD87020.1"/>
    <property type="molecule type" value="Genomic_DNA"/>
</dbReference>
<name>A0ABM7LBZ6_9PSED</name>
<reference evidence="1" key="1">
    <citation type="submission" date="2020-05" db="EMBL/GenBank/DDBJ databases">
        <title>Complete genome sequence of Pseudomonas sp. Sm006.</title>
        <authorList>
            <person name="Takeuchi K."/>
            <person name="Someya N."/>
        </authorList>
    </citation>
    <scope>NUCLEOTIDE SEQUENCE</scope>
    <source>
        <strain evidence="1">Sm006</strain>
    </source>
</reference>
<protein>
    <submittedName>
        <fullName evidence="1">Uncharacterized protein</fullName>
    </submittedName>
</protein>
<organism evidence="1 2">
    <name type="scientific">Pseudomonas solani</name>
    <dbReference type="NCBI Taxonomy" id="2731552"/>
    <lineage>
        <taxon>Bacteria</taxon>
        <taxon>Pseudomonadati</taxon>
        <taxon>Pseudomonadota</taxon>
        <taxon>Gammaproteobacteria</taxon>
        <taxon>Pseudomonadales</taxon>
        <taxon>Pseudomonadaceae</taxon>
        <taxon>Pseudomonas</taxon>
    </lineage>
</organism>
<proteinExistence type="predicted"/>
<evidence type="ECO:0000313" key="2">
    <source>
        <dbReference type="Proteomes" id="UP001064896"/>
    </source>
</evidence>
<evidence type="ECO:0000313" key="1">
    <source>
        <dbReference type="EMBL" id="BCD87020.1"/>
    </source>
</evidence>